<dbReference type="EMBL" id="DSOV01000014">
    <property type="protein sequence ID" value="HEN41617.1"/>
    <property type="molecule type" value="Genomic_DNA"/>
</dbReference>
<dbReference type="PROSITE" id="PS51257">
    <property type="entry name" value="PROKAR_LIPOPROTEIN"/>
    <property type="match status" value="1"/>
</dbReference>
<feature type="chain" id="PRO_5032490387" description="Lipoprotein" evidence="2">
    <location>
        <begin position="19"/>
        <end position="180"/>
    </location>
</feature>
<name>A0A831UBS6_GEOME</name>
<evidence type="ECO:0000256" key="2">
    <source>
        <dbReference type="SAM" id="SignalP"/>
    </source>
</evidence>
<comment type="caution">
    <text evidence="3">The sequence shown here is derived from an EMBL/GenBank/DDBJ whole genome shotgun (WGS) entry which is preliminary data.</text>
</comment>
<reference evidence="3" key="1">
    <citation type="journal article" date="2020" name="mSystems">
        <title>Genome- and Community-Level Interaction Insights into Carbon Utilization and Element Cycling Functions of Hydrothermarchaeota in Hydrothermal Sediment.</title>
        <authorList>
            <person name="Zhou Z."/>
            <person name="Liu Y."/>
            <person name="Xu W."/>
            <person name="Pan J."/>
            <person name="Luo Z.H."/>
            <person name="Li M."/>
        </authorList>
    </citation>
    <scope>NUCLEOTIDE SEQUENCE [LARGE SCALE GENOMIC DNA]</scope>
    <source>
        <strain evidence="3">SpSt-349</strain>
    </source>
</reference>
<accession>A0A831UBS6</accession>
<proteinExistence type="predicted"/>
<sequence length="180" mass="19057">MVFVQRFLQLWGAAWALAACATLTPAEPPLSPEQLANAEYRSELLAGETVRLANGRYRQGPGGDASPVSELRLGTPSATGDLNGDGVPDAAVILIADRGDGDFRCELAAVVNEGGKPRHGGSVFLGERVKVLSLAIRSGVITVDYLCPGLGDPAFCARKRQTEAYRLEGDRLGRVWGPVP</sequence>
<organism evidence="3">
    <name type="scientific">Geobacter metallireducens</name>
    <dbReference type="NCBI Taxonomy" id="28232"/>
    <lineage>
        <taxon>Bacteria</taxon>
        <taxon>Pseudomonadati</taxon>
        <taxon>Thermodesulfobacteriota</taxon>
        <taxon>Desulfuromonadia</taxon>
        <taxon>Geobacterales</taxon>
        <taxon>Geobacteraceae</taxon>
        <taxon>Geobacter</taxon>
    </lineage>
</organism>
<evidence type="ECO:0000313" key="3">
    <source>
        <dbReference type="EMBL" id="HEN41617.1"/>
    </source>
</evidence>
<evidence type="ECO:0000256" key="1">
    <source>
        <dbReference type="SAM" id="MobiDB-lite"/>
    </source>
</evidence>
<keyword evidence="2" id="KW-0732">Signal</keyword>
<dbReference type="AlphaFoldDB" id="A0A831UBS6"/>
<protein>
    <recommendedName>
        <fullName evidence="4">Lipoprotein</fullName>
    </recommendedName>
</protein>
<feature type="region of interest" description="Disordered" evidence="1">
    <location>
        <begin position="56"/>
        <end position="80"/>
    </location>
</feature>
<feature type="signal peptide" evidence="2">
    <location>
        <begin position="1"/>
        <end position="18"/>
    </location>
</feature>
<evidence type="ECO:0008006" key="4">
    <source>
        <dbReference type="Google" id="ProtNLM"/>
    </source>
</evidence>
<gene>
    <name evidence="3" type="ORF">ENQ87_04440</name>
</gene>